<dbReference type="STRING" id="10195.A0A3M7QGT2"/>
<feature type="domain" description="AAA+ ATPase" evidence="1">
    <location>
        <begin position="52"/>
        <end position="188"/>
    </location>
</feature>
<dbReference type="AlphaFoldDB" id="A0A3M7QGT2"/>
<dbReference type="GO" id="GO:0016197">
    <property type="term" value="P:endosomal transport"/>
    <property type="evidence" value="ECO:0007669"/>
    <property type="project" value="TreeGrafter"/>
</dbReference>
<comment type="caution">
    <text evidence="2">The sequence shown here is derived from an EMBL/GenBank/DDBJ whole genome shotgun (WGS) entry which is preliminary data.</text>
</comment>
<dbReference type="Gene3D" id="3.40.50.300">
    <property type="entry name" value="P-loop containing nucleotide triphosphate hydrolases"/>
    <property type="match status" value="1"/>
</dbReference>
<reference evidence="2 3" key="1">
    <citation type="journal article" date="2018" name="Sci. Rep.">
        <title>Genomic signatures of local adaptation to the degree of environmental predictability in rotifers.</title>
        <authorList>
            <person name="Franch-Gras L."/>
            <person name="Hahn C."/>
            <person name="Garcia-Roger E.M."/>
            <person name="Carmona M.J."/>
            <person name="Serra M."/>
            <person name="Gomez A."/>
        </authorList>
    </citation>
    <scope>NUCLEOTIDE SEQUENCE [LARGE SCALE GENOMIC DNA]</scope>
    <source>
        <strain evidence="2">HYR1</strain>
    </source>
</reference>
<dbReference type="InterPro" id="IPR050304">
    <property type="entry name" value="MT-severing_AAA_ATPase"/>
</dbReference>
<name>A0A3M7QGT2_BRAPC</name>
<dbReference type="PANTHER" id="PTHR23074">
    <property type="entry name" value="AAA DOMAIN-CONTAINING"/>
    <property type="match status" value="1"/>
</dbReference>
<dbReference type="PANTHER" id="PTHR23074:SF83">
    <property type="entry name" value="VACUOLAR PROTEIN SORTING-ASSOCIATED PROTEIN 4A"/>
    <property type="match status" value="1"/>
</dbReference>
<dbReference type="FunFam" id="3.40.50.300:FF:002588">
    <property type="entry name" value="ATPase, AAA family"/>
    <property type="match status" value="1"/>
</dbReference>
<evidence type="ECO:0000313" key="3">
    <source>
        <dbReference type="Proteomes" id="UP000276133"/>
    </source>
</evidence>
<accession>A0A3M7QGT2</accession>
<dbReference type="OrthoDB" id="29072at2759"/>
<dbReference type="GO" id="GO:0007033">
    <property type="term" value="P:vacuole organization"/>
    <property type="evidence" value="ECO:0007669"/>
    <property type="project" value="TreeGrafter"/>
</dbReference>
<gene>
    <name evidence="2" type="ORF">BpHYR1_044803</name>
</gene>
<dbReference type="SMART" id="SM00382">
    <property type="entry name" value="AAA"/>
    <property type="match status" value="1"/>
</dbReference>
<organism evidence="2 3">
    <name type="scientific">Brachionus plicatilis</name>
    <name type="common">Marine rotifer</name>
    <name type="synonym">Brachionus muelleri</name>
    <dbReference type="NCBI Taxonomy" id="10195"/>
    <lineage>
        <taxon>Eukaryota</taxon>
        <taxon>Metazoa</taxon>
        <taxon>Spiralia</taxon>
        <taxon>Gnathifera</taxon>
        <taxon>Rotifera</taxon>
        <taxon>Eurotatoria</taxon>
        <taxon>Monogononta</taxon>
        <taxon>Pseudotrocha</taxon>
        <taxon>Ploima</taxon>
        <taxon>Brachionidae</taxon>
        <taxon>Brachionus</taxon>
    </lineage>
</organism>
<evidence type="ECO:0000259" key="1">
    <source>
        <dbReference type="SMART" id="SM00382"/>
    </source>
</evidence>
<sequence>MDYLKSPIVKEKPNVKWSEIAGLEDAKNSLKESVVLPIRFPQIFTGSMSSFISQAILLYGPPGTGKSFLAKAAATEAGNSTFFSISLLDLLTKWSLESQNFIISLFEMARQQQPSILFIDQIEALCSYENEIDSDNARITKTEFLCQMDILRKKKDNIIVLGVTNFPWCLDSPIMKRFNRMVYFPLPELEEREKIFKLFLEMSPHYLTSQDFLELGKRSEGYSGSDISIVVQNARIQSYGSIQEDAVKPSRESAETNLSESCIPFSEEKFLNSEKIFNSKITMNGMLNALSTHKPTLDENYLEKIKNFSSPYF</sequence>
<keyword evidence="3" id="KW-1185">Reference proteome</keyword>
<dbReference type="Gene3D" id="1.10.8.60">
    <property type="match status" value="1"/>
</dbReference>
<dbReference type="EMBL" id="REGN01006156">
    <property type="protein sequence ID" value="RNA10590.1"/>
    <property type="molecule type" value="Genomic_DNA"/>
</dbReference>
<dbReference type="InterPro" id="IPR003593">
    <property type="entry name" value="AAA+_ATPase"/>
</dbReference>
<dbReference type="GO" id="GO:0005524">
    <property type="term" value="F:ATP binding"/>
    <property type="evidence" value="ECO:0007669"/>
    <property type="project" value="InterPro"/>
</dbReference>
<dbReference type="SUPFAM" id="SSF52540">
    <property type="entry name" value="P-loop containing nucleoside triphosphate hydrolases"/>
    <property type="match status" value="1"/>
</dbReference>
<dbReference type="Proteomes" id="UP000276133">
    <property type="component" value="Unassembled WGS sequence"/>
</dbReference>
<dbReference type="InterPro" id="IPR003959">
    <property type="entry name" value="ATPase_AAA_core"/>
</dbReference>
<proteinExistence type="predicted"/>
<dbReference type="GO" id="GO:0016887">
    <property type="term" value="F:ATP hydrolysis activity"/>
    <property type="evidence" value="ECO:0007669"/>
    <property type="project" value="InterPro"/>
</dbReference>
<evidence type="ECO:0000313" key="2">
    <source>
        <dbReference type="EMBL" id="RNA10590.1"/>
    </source>
</evidence>
<dbReference type="Pfam" id="PF00004">
    <property type="entry name" value="AAA"/>
    <property type="match status" value="1"/>
</dbReference>
<protein>
    <submittedName>
        <fullName evidence="2">Vacuolar sorting-associated 4B</fullName>
    </submittedName>
</protein>
<dbReference type="InterPro" id="IPR027417">
    <property type="entry name" value="P-loop_NTPase"/>
</dbReference>